<dbReference type="Pfam" id="PF01037">
    <property type="entry name" value="AsnC_trans_reg"/>
    <property type="match status" value="1"/>
</dbReference>
<dbReference type="InterPro" id="IPR036390">
    <property type="entry name" value="WH_DNA-bd_sf"/>
</dbReference>
<keyword evidence="6" id="KW-1185">Reference proteome</keyword>
<proteinExistence type="predicted"/>
<protein>
    <submittedName>
        <fullName evidence="5">Lrp/AsnC family transcriptional regulator</fullName>
    </submittedName>
</protein>
<dbReference type="Proteomes" id="UP001596507">
    <property type="component" value="Unassembled WGS sequence"/>
</dbReference>
<evidence type="ECO:0000256" key="3">
    <source>
        <dbReference type="ARBA" id="ARBA00023163"/>
    </source>
</evidence>
<dbReference type="SUPFAM" id="SSF54909">
    <property type="entry name" value="Dimeric alpha+beta barrel"/>
    <property type="match status" value="1"/>
</dbReference>
<dbReference type="SMART" id="SM00344">
    <property type="entry name" value="HTH_ASNC"/>
    <property type="match status" value="1"/>
</dbReference>
<evidence type="ECO:0000313" key="5">
    <source>
        <dbReference type="EMBL" id="MFC7270318.1"/>
    </source>
</evidence>
<evidence type="ECO:0000256" key="2">
    <source>
        <dbReference type="ARBA" id="ARBA00023125"/>
    </source>
</evidence>
<dbReference type="InterPro" id="IPR000485">
    <property type="entry name" value="AsnC-type_HTH_dom"/>
</dbReference>
<dbReference type="InterPro" id="IPR011008">
    <property type="entry name" value="Dimeric_a/b-barrel"/>
</dbReference>
<dbReference type="InterPro" id="IPR019888">
    <property type="entry name" value="Tscrpt_reg_AsnC-like"/>
</dbReference>
<sequence length="160" mass="17819">MTDEIDRRIIEALNRDGRRAYTSIAAQLEVSEATVRGRVARMQRADVMKIVALCNPLTMGHQPLRLMIDVREHTPRSVARDLVQIGAVNHVSLCAGAHDIYVEATCRDLPAVRSLVDEVRRVPGVAEVHTHLLTELYKDYSWIGLRGAAGQVESPEQTGR</sequence>
<gene>
    <name evidence="5" type="ORF">ACFQRL_15240</name>
</gene>
<feature type="domain" description="HTH asnC-type" evidence="4">
    <location>
        <begin position="1"/>
        <end position="62"/>
    </location>
</feature>
<comment type="caution">
    <text evidence="5">The sequence shown here is derived from an EMBL/GenBank/DDBJ whole genome shotgun (WGS) entry which is preliminary data.</text>
</comment>
<organism evidence="5 6">
    <name type="scientific">Microbacterium fluvii</name>
    <dbReference type="NCBI Taxonomy" id="415215"/>
    <lineage>
        <taxon>Bacteria</taxon>
        <taxon>Bacillati</taxon>
        <taxon>Actinomycetota</taxon>
        <taxon>Actinomycetes</taxon>
        <taxon>Micrococcales</taxon>
        <taxon>Microbacteriaceae</taxon>
        <taxon>Microbacterium</taxon>
    </lineage>
</organism>
<evidence type="ECO:0000256" key="1">
    <source>
        <dbReference type="ARBA" id="ARBA00023015"/>
    </source>
</evidence>
<dbReference type="InterPro" id="IPR019887">
    <property type="entry name" value="Tscrpt_reg_AsnC/Lrp_C"/>
</dbReference>
<dbReference type="PRINTS" id="PR00033">
    <property type="entry name" value="HTHASNC"/>
</dbReference>
<dbReference type="InterPro" id="IPR036388">
    <property type="entry name" value="WH-like_DNA-bd_sf"/>
</dbReference>
<reference evidence="6" key="1">
    <citation type="journal article" date="2019" name="Int. J. Syst. Evol. Microbiol.">
        <title>The Global Catalogue of Microorganisms (GCM) 10K type strain sequencing project: providing services to taxonomists for standard genome sequencing and annotation.</title>
        <authorList>
            <consortium name="The Broad Institute Genomics Platform"/>
            <consortium name="The Broad Institute Genome Sequencing Center for Infectious Disease"/>
            <person name="Wu L."/>
            <person name="Ma J."/>
        </authorList>
    </citation>
    <scope>NUCLEOTIDE SEQUENCE [LARGE SCALE GENOMIC DNA]</scope>
    <source>
        <strain evidence="6">CGMCC 1.15772</strain>
    </source>
</reference>
<dbReference type="PANTHER" id="PTHR30154:SF34">
    <property type="entry name" value="TRANSCRIPTIONAL REGULATOR AZLB"/>
    <property type="match status" value="1"/>
</dbReference>
<keyword evidence="2" id="KW-0238">DNA-binding</keyword>
<name>A0ABW2HJX4_9MICO</name>
<dbReference type="Gene3D" id="3.30.70.920">
    <property type="match status" value="1"/>
</dbReference>
<keyword evidence="3" id="KW-0804">Transcription</keyword>
<dbReference type="Pfam" id="PF13404">
    <property type="entry name" value="HTH_AsnC-type"/>
    <property type="match status" value="1"/>
</dbReference>
<evidence type="ECO:0000313" key="6">
    <source>
        <dbReference type="Proteomes" id="UP001596507"/>
    </source>
</evidence>
<evidence type="ECO:0000259" key="4">
    <source>
        <dbReference type="PROSITE" id="PS50956"/>
    </source>
</evidence>
<dbReference type="RefSeq" id="WP_262875247.1">
    <property type="nucleotide sequence ID" value="NZ_BAABKW010000007.1"/>
</dbReference>
<accession>A0ABW2HJX4</accession>
<dbReference type="EMBL" id="JBHTBE010000004">
    <property type="protein sequence ID" value="MFC7270318.1"/>
    <property type="molecule type" value="Genomic_DNA"/>
</dbReference>
<keyword evidence="1" id="KW-0805">Transcription regulation</keyword>
<dbReference type="SUPFAM" id="SSF46785">
    <property type="entry name" value="Winged helix' DNA-binding domain"/>
    <property type="match status" value="1"/>
</dbReference>
<dbReference type="PANTHER" id="PTHR30154">
    <property type="entry name" value="LEUCINE-RESPONSIVE REGULATORY PROTEIN"/>
    <property type="match status" value="1"/>
</dbReference>
<dbReference type="Gene3D" id="1.10.10.10">
    <property type="entry name" value="Winged helix-like DNA-binding domain superfamily/Winged helix DNA-binding domain"/>
    <property type="match status" value="1"/>
</dbReference>
<dbReference type="PROSITE" id="PS50956">
    <property type="entry name" value="HTH_ASNC_2"/>
    <property type="match status" value="1"/>
</dbReference>